<dbReference type="PANTHER" id="PTHR21255">
    <property type="entry name" value="T-COMPLEX-ASSOCIATED-TESTIS-EXPRESSED 1/ DYNEIN LIGHT CHAIN"/>
    <property type="match status" value="1"/>
</dbReference>
<proteinExistence type="predicted"/>
<evidence type="ECO:0000313" key="2">
    <source>
        <dbReference type="Proteomes" id="UP000252139"/>
    </source>
</evidence>
<dbReference type="GO" id="GO:0005868">
    <property type="term" value="C:cytoplasmic dynein complex"/>
    <property type="evidence" value="ECO:0007669"/>
    <property type="project" value="TreeGrafter"/>
</dbReference>
<dbReference type="AlphaFoldDB" id="A0A367J978"/>
<dbReference type="STRING" id="86630.A0A367J978"/>
<gene>
    <name evidence="1" type="primary">TCTEX1</name>
    <name evidence="1" type="ORF">CU097_003365</name>
</gene>
<dbReference type="GO" id="GO:0007018">
    <property type="term" value="P:microtubule-based movement"/>
    <property type="evidence" value="ECO:0007669"/>
    <property type="project" value="TreeGrafter"/>
</dbReference>
<dbReference type="InterPro" id="IPR038586">
    <property type="entry name" value="Tctex-1-like_sf"/>
</dbReference>
<dbReference type="PANTHER" id="PTHR21255:SF4">
    <property type="entry name" value="DYNEIN LIGHT CHAIN TCTEX-TYPE"/>
    <property type="match status" value="1"/>
</dbReference>
<accession>A0A367J978</accession>
<organism evidence="1 2">
    <name type="scientific">Rhizopus azygosporus</name>
    <name type="common">Rhizopus microsporus var. azygosporus</name>
    <dbReference type="NCBI Taxonomy" id="86630"/>
    <lineage>
        <taxon>Eukaryota</taxon>
        <taxon>Fungi</taxon>
        <taxon>Fungi incertae sedis</taxon>
        <taxon>Mucoromycota</taxon>
        <taxon>Mucoromycotina</taxon>
        <taxon>Mucoromycetes</taxon>
        <taxon>Mucorales</taxon>
        <taxon>Mucorineae</taxon>
        <taxon>Rhizopodaceae</taxon>
        <taxon>Rhizopus</taxon>
    </lineage>
</organism>
<dbReference type="InterPro" id="IPR005334">
    <property type="entry name" value="Tctex-1-like"/>
</dbReference>
<keyword evidence="2" id="KW-1185">Reference proteome</keyword>
<dbReference type="Pfam" id="PF03645">
    <property type="entry name" value="Tctex-1"/>
    <property type="match status" value="1"/>
</dbReference>
<comment type="caution">
    <text evidence="1">The sequence shown here is derived from an EMBL/GenBank/DDBJ whole genome shotgun (WGS) entry which is preliminary data.</text>
</comment>
<dbReference type="GO" id="GO:0005737">
    <property type="term" value="C:cytoplasm"/>
    <property type="evidence" value="ECO:0007669"/>
    <property type="project" value="TreeGrafter"/>
</dbReference>
<dbReference type="CDD" id="cd21455">
    <property type="entry name" value="DLC-like_DYNLT1_DYNLT3"/>
    <property type="match status" value="1"/>
</dbReference>
<sequence length="112" mass="12671">MEKPQPFSINKEKPFTTENLTTVIKEIAEQTIGDAEYVHSKVPGWNSAIIDGCLKKLKEKSSNHKYVVTCIVMQKKGAGFYAGTSVYWDNNNDGKNKKAYICILLKLTIYNH</sequence>
<dbReference type="EMBL" id="PJQL01001859">
    <property type="protein sequence ID" value="RCH86470.1"/>
    <property type="molecule type" value="Genomic_DNA"/>
</dbReference>
<reference evidence="1 2" key="1">
    <citation type="journal article" date="2018" name="G3 (Bethesda)">
        <title>Phylogenetic and Phylogenomic Definition of Rhizopus Species.</title>
        <authorList>
            <person name="Gryganskyi A.P."/>
            <person name="Golan J."/>
            <person name="Dolatabadi S."/>
            <person name="Mondo S."/>
            <person name="Robb S."/>
            <person name="Idnurm A."/>
            <person name="Muszewska A."/>
            <person name="Steczkiewicz K."/>
            <person name="Masonjones S."/>
            <person name="Liao H.L."/>
            <person name="Gajdeczka M.T."/>
            <person name="Anike F."/>
            <person name="Vuek A."/>
            <person name="Anishchenko I.M."/>
            <person name="Voigt K."/>
            <person name="de Hoog G.S."/>
            <person name="Smith M.E."/>
            <person name="Heitman J."/>
            <person name="Vilgalys R."/>
            <person name="Stajich J.E."/>
        </authorList>
    </citation>
    <scope>NUCLEOTIDE SEQUENCE [LARGE SCALE GENOMIC DNA]</scope>
    <source>
        <strain evidence="1 2">CBS 357.93</strain>
    </source>
</reference>
<evidence type="ECO:0000313" key="1">
    <source>
        <dbReference type="EMBL" id="RCH86470.1"/>
    </source>
</evidence>
<feature type="non-terminal residue" evidence="1">
    <location>
        <position position="1"/>
    </location>
</feature>
<dbReference type="OrthoDB" id="10059120at2759"/>
<name>A0A367J978_RHIAZ</name>
<dbReference type="GO" id="GO:0045505">
    <property type="term" value="F:dynein intermediate chain binding"/>
    <property type="evidence" value="ECO:0007669"/>
    <property type="project" value="TreeGrafter"/>
</dbReference>
<dbReference type="Gene3D" id="3.30.1140.40">
    <property type="entry name" value="Tctex-1"/>
    <property type="match status" value="1"/>
</dbReference>
<protein>
    <submittedName>
        <fullName evidence="1">Dynein molecular motor protein light chain 1</fullName>
    </submittedName>
</protein>
<dbReference type="Proteomes" id="UP000252139">
    <property type="component" value="Unassembled WGS sequence"/>
</dbReference>